<organism evidence="1">
    <name type="scientific">uncultured marine microorganism HF4000_ANIW133B20</name>
    <dbReference type="NCBI Taxonomy" id="455528"/>
    <lineage>
        <taxon>unclassified sequences</taxon>
        <taxon>environmental samples</taxon>
    </lineage>
</organism>
<gene>
    <name evidence="1" type="ORF">ALOHA_HF4000ANIW133B20ctg3g10</name>
</gene>
<dbReference type="AlphaFoldDB" id="B3T3L8"/>
<sequence>MEPGHQALRLNRANLLRRKIHHRHHLLADQVIRLVAHGNLGAGFQYPNLLTEINMQYVGGLAGCGEYLGRNHFAHAQFHLKKILEADVVHDSGLFHELRFQLHCADAVDLAVDIVVAIHQADVLDLGTYFHHKR</sequence>
<name>B3T3L8_9ZZZZ</name>
<proteinExistence type="predicted"/>
<protein>
    <submittedName>
        <fullName evidence="1">Uncharacterized protein</fullName>
    </submittedName>
</protein>
<dbReference type="EMBL" id="EU016594">
    <property type="protein sequence ID" value="ABZ07176.1"/>
    <property type="molecule type" value="Genomic_DNA"/>
</dbReference>
<accession>B3T3L8</accession>
<evidence type="ECO:0000313" key="1">
    <source>
        <dbReference type="EMBL" id="ABZ07176.1"/>
    </source>
</evidence>
<reference evidence="1" key="1">
    <citation type="journal article" date="2008" name="ISME J.">
        <title>Genomic patterns of recombination, clonal divergence and environment in marine microbial populations.</title>
        <authorList>
            <person name="Konstantinidis K.T."/>
            <person name="Delong E.F."/>
        </authorList>
    </citation>
    <scope>NUCLEOTIDE SEQUENCE</scope>
</reference>